<evidence type="ECO:0000256" key="2">
    <source>
        <dbReference type="ARBA" id="ARBA00001947"/>
    </source>
</evidence>
<dbReference type="Pfam" id="PF01546">
    <property type="entry name" value="Peptidase_M20"/>
    <property type="match status" value="1"/>
</dbReference>
<evidence type="ECO:0000256" key="7">
    <source>
        <dbReference type="ARBA" id="ARBA00022997"/>
    </source>
</evidence>
<reference evidence="20 21" key="1">
    <citation type="submission" date="2020-10" db="EMBL/GenBank/DDBJ databases">
        <title>The genome sequence of Chitinilyticum litopenaei 4Y14.</title>
        <authorList>
            <person name="Liu Y."/>
        </authorList>
    </citation>
    <scope>NUCLEOTIDE SEQUENCE [LARGE SCALE GENOMIC DNA]</scope>
    <source>
        <strain evidence="20 21">4Y14</strain>
    </source>
</reference>
<evidence type="ECO:0000256" key="1">
    <source>
        <dbReference type="ARBA" id="ARBA00001941"/>
    </source>
</evidence>
<comment type="cofactor">
    <cofactor evidence="2">
        <name>Zn(2+)</name>
        <dbReference type="ChEBI" id="CHEBI:29105"/>
    </cofactor>
</comment>
<evidence type="ECO:0000256" key="14">
    <source>
        <dbReference type="ARBA" id="ARBA00071271"/>
    </source>
</evidence>
<evidence type="ECO:0000256" key="5">
    <source>
        <dbReference type="ARBA" id="ARBA00022801"/>
    </source>
</evidence>
<evidence type="ECO:0000256" key="4">
    <source>
        <dbReference type="ARBA" id="ARBA00022723"/>
    </source>
</evidence>
<dbReference type="Proteomes" id="UP000604481">
    <property type="component" value="Unassembled WGS sequence"/>
</dbReference>
<evidence type="ECO:0000313" key="20">
    <source>
        <dbReference type="EMBL" id="MBE9610105.1"/>
    </source>
</evidence>
<dbReference type="GO" id="GO:0070573">
    <property type="term" value="F:metallodipeptidase activity"/>
    <property type="evidence" value="ECO:0007669"/>
    <property type="project" value="TreeGrafter"/>
</dbReference>
<feature type="domain" description="Peptidase M20 dimerisation" evidence="19">
    <location>
        <begin position="211"/>
        <end position="293"/>
    </location>
</feature>
<protein>
    <recommendedName>
        <fullName evidence="14">Cytosol non-specific dipeptidase</fullName>
        <ecNumber evidence="11">3.4.13.18</ecNumber>
    </recommendedName>
    <alternativeName>
        <fullName evidence="17">Aminoacyl-histidine dipeptidase</fullName>
    </alternativeName>
    <alternativeName>
        <fullName evidence="16">Beta-alanyl-histidine dipeptidase</fullName>
    </alternativeName>
    <alternativeName>
        <fullName evidence="15">Carnosinase</fullName>
    </alternativeName>
    <alternativeName>
        <fullName evidence="12">Peptidase D</fullName>
    </alternativeName>
    <alternativeName>
        <fullName evidence="18">Xaa-His dipeptidase</fullName>
    </alternativeName>
</protein>
<name>A0A8J7FIU3_9NEIS</name>
<keyword evidence="8" id="KW-0482">Metalloprotease</keyword>
<dbReference type="FunFam" id="3.40.630.10:FF:000018">
    <property type="entry name" value="Aminoacyl-histidine dipeptidase PepD"/>
    <property type="match status" value="1"/>
</dbReference>
<comment type="cofactor">
    <cofactor evidence="1">
        <name>Co(2+)</name>
        <dbReference type="ChEBI" id="CHEBI:48828"/>
    </cofactor>
</comment>
<organism evidence="20 21">
    <name type="scientific">Chitinilyticum piscinae</name>
    <dbReference type="NCBI Taxonomy" id="2866724"/>
    <lineage>
        <taxon>Bacteria</taxon>
        <taxon>Pseudomonadati</taxon>
        <taxon>Pseudomonadota</taxon>
        <taxon>Betaproteobacteria</taxon>
        <taxon>Neisseriales</taxon>
        <taxon>Chitinibacteraceae</taxon>
        <taxon>Chitinilyticum</taxon>
    </lineage>
</organism>
<comment type="catalytic activity">
    <reaction evidence="10">
        <text>Hydrolysis of dipeptides, preferentially hydrophobic dipeptides including prolyl amino acids.</text>
        <dbReference type="EC" id="3.4.13.18"/>
    </reaction>
</comment>
<dbReference type="InterPro" id="IPR011650">
    <property type="entry name" value="Peptidase_M20_dimer"/>
</dbReference>
<accession>A0A8J7FIU3</accession>
<evidence type="ECO:0000256" key="11">
    <source>
        <dbReference type="ARBA" id="ARBA00038976"/>
    </source>
</evidence>
<evidence type="ECO:0000256" key="8">
    <source>
        <dbReference type="ARBA" id="ARBA00023049"/>
    </source>
</evidence>
<keyword evidence="21" id="KW-1185">Reference proteome</keyword>
<dbReference type="Gene3D" id="3.40.630.10">
    <property type="entry name" value="Zn peptidases"/>
    <property type="match status" value="2"/>
</dbReference>
<dbReference type="GO" id="GO:0006508">
    <property type="term" value="P:proteolysis"/>
    <property type="evidence" value="ECO:0007669"/>
    <property type="project" value="UniProtKB-KW"/>
</dbReference>
<dbReference type="EC" id="3.4.13.18" evidence="11"/>
<dbReference type="InterPro" id="IPR002933">
    <property type="entry name" value="Peptidase_M20"/>
</dbReference>
<dbReference type="PIRSF" id="PIRSF016599">
    <property type="entry name" value="Xaa-His_dipept"/>
    <property type="match status" value="1"/>
</dbReference>
<evidence type="ECO:0000256" key="13">
    <source>
        <dbReference type="ARBA" id="ARBA00061423"/>
    </source>
</evidence>
<dbReference type="PANTHER" id="PTHR43501">
    <property type="entry name" value="CYTOSOL NON-SPECIFIC DIPEPTIDASE"/>
    <property type="match status" value="1"/>
</dbReference>
<evidence type="ECO:0000256" key="15">
    <source>
        <dbReference type="ARBA" id="ARBA00075285"/>
    </source>
</evidence>
<evidence type="ECO:0000256" key="10">
    <source>
        <dbReference type="ARBA" id="ARBA00036421"/>
    </source>
</evidence>
<keyword evidence="3" id="KW-0645">Protease</keyword>
<gene>
    <name evidence="20" type="ORF">INR99_12215</name>
</gene>
<dbReference type="PANTHER" id="PTHR43501:SF1">
    <property type="entry name" value="CYTOSOL NON-SPECIFIC DIPEPTIDASE"/>
    <property type="match status" value="1"/>
</dbReference>
<evidence type="ECO:0000256" key="12">
    <source>
        <dbReference type="ARBA" id="ARBA00044252"/>
    </source>
</evidence>
<proteinExistence type="inferred from homology"/>
<dbReference type="SUPFAM" id="SSF53187">
    <property type="entry name" value="Zn-dependent exopeptidases"/>
    <property type="match status" value="1"/>
</dbReference>
<dbReference type="NCBIfam" id="TIGR01893">
    <property type="entry name" value="aa-his-dipept"/>
    <property type="match status" value="1"/>
</dbReference>
<sequence length="498" mass="52849">MSQSPLDLLQPARLWQHFATLCDIPRPSRHEAVLRRHIADWARGRGFGVEQDDCGNLLIRKPATPGMEDRAGVVLQGHLDMVAQKNEATAHNFHTDPIRPRIDGGWVYATGTTLGADNGIGVAAALAVLEDDGIAHGPLEVLLTVDEEAGMTGARALQPGWLQGELLFNLDTEDWGEFYLGCAGGVDAVLARNLISQPMPSGYQAAEFVVQGLRGGHSGVDIHLERGNAIQLLARVLQAADERFGGRLVELRGGTLRNALPREAFAMLAVPACDLPLLAALADEFTRVFRAELAGTDDKVEVLVRPAAAGIALSATDSRLVLNLLQSLPHGIRRWSKAVPGVVETSNNLGVVKVEAKKLHIDLMVRSLTDSGMQELTGSIAAVARLAGCSCELQGAYPGWAPKPASRALALLQDVYRSHYGKDAAVKVIHAGLECGLIGAAYPGLEMVSFGPTIRGAHSPDEGVEISTVASFWELLCAALAAVPLARVGATTAEMADA</sequence>
<keyword evidence="5" id="KW-0378">Hydrolase</keyword>
<dbReference type="FunFam" id="3.40.630.10:FF:000015">
    <property type="entry name" value="Aminoacyl-histidine dipeptidase PepD"/>
    <property type="match status" value="1"/>
</dbReference>
<evidence type="ECO:0000259" key="19">
    <source>
        <dbReference type="Pfam" id="PF07687"/>
    </source>
</evidence>
<comment type="caution">
    <text evidence="20">The sequence shown here is derived from an EMBL/GenBank/DDBJ whole genome shotgun (WGS) entry which is preliminary data.</text>
</comment>
<evidence type="ECO:0000256" key="6">
    <source>
        <dbReference type="ARBA" id="ARBA00022833"/>
    </source>
</evidence>
<keyword evidence="7" id="KW-0224">Dipeptidase</keyword>
<dbReference type="GO" id="GO:0005829">
    <property type="term" value="C:cytosol"/>
    <property type="evidence" value="ECO:0007669"/>
    <property type="project" value="TreeGrafter"/>
</dbReference>
<dbReference type="AlphaFoldDB" id="A0A8J7FIU3"/>
<keyword evidence="6" id="KW-0862">Zinc</keyword>
<dbReference type="PRINTS" id="PR00934">
    <property type="entry name" value="XHISDIPTASE"/>
</dbReference>
<evidence type="ECO:0000256" key="16">
    <source>
        <dbReference type="ARBA" id="ARBA00076004"/>
    </source>
</evidence>
<dbReference type="InterPro" id="IPR001160">
    <property type="entry name" value="Peptidase_M20C"/>
</dbReference>
<dbReference type="RefSeq" id="WP_194116634.1">
    <property type="nucleotide sequence ID" value="NZ_JADFUA010000007.1"/>
</dbReference>
<dbReference type="GO" id="GO:0046872">
    <property type="term" value="F:metal ion binding"/>
    <property type="evidence" value="ECO:0007669"/>
    <property type="project" value="UniProtKB-KW"/>
</dbReference>
<keyword evidence="9" id="KW-0170">Cobalt</keyword>
<dbReference type="EMBL" id="JADFUA010000007">
    <property type="protein sequence ID" value="MBE9610105.1"/>
    <property type="molecule type" value="Genomic_DNA"/>
</dbReference>
<evidence type="ECO:0000256" key="9">
    <source>
        <dbReference type="ARBA" id="ARBA00023285"/>
    </source>
</evidence>
<keyword evidence="4" id="KW-0479">Metal-binding</keyword>
<dbReference type="Pfam" id="PF07687">
    <property type="entry name" value="M20_dimer"/>
    <property type="match status" value="1"/>
</dbReference>
<dbReference type="CDD" id="cd03890">
    <property type="entry name" value="M20_pepD"/>
    <property type="match status" value="1"/>
</dbReference>
<evidence type="ECO:0000256" key="3">
    <source>
        <dbReference type="ARBA" id="ARBA00022670"/>
    </source>
</evidence>
<evidence type="ECO:0000256" key="18">
    <source>
        <dbReference type="ARBA" id="ARBA00078074"/>
    </source>
</evidence>
<comment type="similarity">
    <text evidence="13">Belongs to the peptidase M20C family.</text>
</comment>
<evidence type="ECO:0000313" key="21">
    <source>
        <dbReference type="Proteomes" id="UP000604481"/>
    </source>
</evidence>
<evidence type="ECO:0000256" key="17">
    <source>
        <dbReference type="ARBA" id="ARBA00077688"/>
    </source>
</evidence>